<keyword evidence="1" id="KW-1133">Transmembrane helix</keyword>
<dbReference type="AlphaFoldDB" id="A0A0L6VGJ7"/>
<feature type="transmembrane region" description="Helical" evidence="1">
    <location>
        <begin position="112"/>
        <end position="135"/>
    </location>
</feature>
<dbReference type="VEuPathDB" id="FungiDB:VP01_1653g1"/>
<keyword evidence="1" id="KW-0472">Membrane</keyword>
<dbReference type="EMBL" id="LAVV01006452">
    <property type="protein sequence ID" value="KNZ59839.1"/>
    <property type="molecule type" value="Genomic_DNA"/>
</dbReference>
<evidence type="ECO:0000256" key="1">
    <source>
        <dbReference type="SAM" id="Phobius"/>
    </source>
</evidence>
<organism evidence="2 3">
    <name type="scientific">Puccinia sorghi</name>
    <dbReference type="NCBI Taxonomy" id="27349"/>
    <lineage>
        <taxon>Eukaryota</taxon>
        <taxon>Fungi</taxon>
        <taxon>Dikarya</taxon>
        <taxon>Basidiomycota</taxon>
        <taxon>Pucciniomycotina</taxon>
        <taxon>Pucciniomycetes</taxon>
        <taxon>Pucciniales</taxon>
        <taxon>Pucciniaceae</taxon>
        <taxon>Puccinia</taxon>
    </lineage>
</organism>
<dbReference type="Proteomes" id="UP000037035">
    <property type="component" value="Unassembled WGS sequence"/>
</dbReference>
<accession>A0A0L6VGJ7</accession>
<proteinExistence type="predicted"/>
<feature type="non-terminal residue" evidence="2">
    <location>
        <position position="1"/>
    </location>
</feature>
<sequence>AFEWSTRAASPGCRLGSPQLNRQFAAELGVKAVRHIRDIRSRSAKAAPVHATGDAPSSSQHGIRTLRGFCSPLRRLRRGILGGIGINATCRTHSQTFGVDALCLLRRVNSPFFFFFYFFLEWVIVNYTPAVMVLIPSSTWKCSELYTFRPRTMERLLSLFNCSFSCEKRGMINYHQDSVYLELLTAAKIKYDCFFFFFDFPTCSCLQFPSLLSFEPFKSCCFKITQPDWSFPLMLASLCILIASFPSLQSLPLILVHHMYTHFLSLLDETTSPTAHDHPSFFLPFLSVPLQFQLNLISLDPLPQLIHAGSFHLPYKPRFGGLDDRPDSLLRIIYSNPLAQNPSSVYYIVAGWFEPGLSRSPDHYLTLYLPWSPTVDLSRYTSWGEGKFLGAQLYQHPSYPPSDRLALWMRGSFARRIHELTIYLYIILGLELPASSIEFIGAAAMRLGVVTSGPFNNLPDELLTHRVDHSPDIFYKKSRPYVKITVPPGYTESQALCQQFVSIFHYFFPS</sequence>
<reference evidence="2 3" key="1">
    <citation type="submission" date="2015-08" db="EMBL/GenBank/DDBJ databases">
        <title>Next Generation Sequencing and Analysis of the Genome of Puccinia sorghi L Schw, the Causal Agent of Maize Common Rust.</title>
        <authorList>
            <person name="Rochi L."/>
            <person name="Burguener G."/>
            <person name="Darino M."/>
            <person name="Turjanski A."/>
            <person name="Kreff E."/>
            <person name="Dieguez M.J."/>
            <person name="Sacco F."/>
        </authorList>
    </citation>
    <scope>NUCLEOTIDE SEQUENCE [LARGE SCALE GENOMIC DNA]</scope>
    <source>
        <strain evidence="2 3">RO10H11247</strain>
    </source>
</reference>
<name>A0A0L6VGJ7_9BASI</name>
<keyword evidence="1" id="KW-0812">Transmembrane</keyword>
<gene>
    <name evidence="2" type="ORF">VP01_1653g1</name>
</gene>
<evidence type="ECO:0000313" key="3">
    <source>
        <dbReference type="Proteomes" id="UP000037035"/>
    </source>
</evidence>
<evidence type="ECO:0000313" key="2">
    <source>
        <dbReference type="EMBL" id="KNZ59839.1"/>
    </source>
</evidence>
<protein>
    <submittedName>
        <fullName evidence="2">Uncharacterized protein</fullName>
    </submittedName>
</protein>
<keyword evidence="3" id="KW-1185">Reference proteome</keyword>
<comment type="caution">
    <text evidence="2">The sequence shown here is derived from an EMBL/GenBank/DDBJ whole genome shotgun (WGS) entry which is preliminary data.</text>
</comment>
<dbReference type="OrthoDB" id="2497349at2759"/>